<keyword evidence="8" id="KW-0325">Glycoprotein</keyword>
<evidence type="ECO:0000256" key="2">
    <source>
        <dbReference type="ARBA" id="ARBA00022448"/>
    </source>
</evidence>
<dbReference type="EMBL" id="GL442229">
    <property type="protein sequence ID" value="EFN63717.1"/>
    <property type="molecule type" value="Genomic_DNA"/>
</dbReference>
<accession>E2AS87</accession>
<dbReference type="InterPro" id="IPR050549">
    <property type="entry name" value="MFS_Trehalose_Transporter"/>
</dbReference>
<feature type="transmembrane region" description="Helical" evidence="9">
    <location>
        <begin position="198"/>
        <end position="220"/>
    </location>
</feature>
<keyword evidence="5 9" id="KW-0812">Transmembrane</keyword>
<keyword evidence="4 11" id="KW-0762">Sugar transport</keyword>
<dbReference type="PANTHER" id="PTHR48021:SF1">
    <property type="entry name" value="GH07001P-RELATED"/>
    <property type="match status" value="1"/>
</dbReference>
<organism evidence="12">
    <name type="scientific">Camponotus floridanus</name>
    <name type="common">Florida carpenter ant</name>
    <dbReference type="NCBI Taxonomy" id="104421"/>
    <lineage>
        <taxon>Eukaryota</taxon>
        <taxon>Metazoa</taxon>
        <taxon>Ecdysozoa</taxon>
        <taxon>Arthropoda</taxon>
        <taxon>Hexapoda</taxon>
        <taxon>Insecta</taxon>
        <taxon>Pterygota</taxon>
        <taxon>Neoptera</taxon>
        <taxon>Endopterygota</taxon>
        <taxon>Hymenoptera</taxon>
        <taxon>Apocrita</taxon>
        <taxon>Aculeata</taxon>
        <taxon>Formicoidea</taxon>
        <taxon>Formicidae</taxon>
        <taxon>Formicinae</taxon>
        <taxon>Camponotus</taxon>
    </lineage>
</organism>
<feature type="transmembrane region" description="Helical" evidence="9">
    <location>
        <begin position="350"/>
        <end position="367"/>
    </location>
</feature>
<dbReference type="Pfam" id="PF00083">
    <property type="entry name" value="Sugar_tr"/>
    <property type="match status" value="1"/>
</dbReference>
<dbReference type="OrthoDB" id="4142200at2759"/>
<proteinExistence type="predicted"/>
<dbReference type="PANTHER" id="PTHR48021">
    <property type="match status" value="1"/>
</dbReference>
<evidence type="ECO:0000256" key="4">
    <source>
        <dbReference type="ARBA" id="ARBA00022597"/>
    </source>
</evidence>
<keyword evidence="7 9" id="KW-0472">Membrane</keyword>
<keyword evidence="12" id="KW-1185">Reference proteome</keyword>
<dbReference type="OMA" id="AYWLCYG"/>
<feature type="transmembrane region" description="Helical" evidence="9">
    <location>
        <begin position="137"/>
        <end position="154"/>
    </location>
</feature>
<dbReference type="InterPro" id="IPR003663">
    <property type="entry name" value="Sugar/inositol_transpt"/>
</dbReference>
<feature type="transmembrane region" description="Helical" evidence="9">
    <location>
        <begin position="226"/>
        <end position="246"/>
    </location>
</feature>
<feature type="transmembrane region" description="Helical" evidence="9">
    <location>
        <begin position="478"/>
        <end position="496"/>
    </location>
</feature>
<comment type="subcellular location">
    <subcellularLocation>
        <location evidence="1">Cell membrane</location>
        <topology evidence="1">Multi-pass membrane protein</topology>
    </subcellularLocation>
</comment>
<feature type="domain" description="Major facilitator superfamily (MFS) profile" evidence="10">
    <location>
        <begin position="73"/>
        <end position="500"/>
    </location>
</feature>
<evidence type="ECO:0000256" key="8">
    <source>
        <dbReference type="ARBA" id="ARBA00023180"/>
    </source>
</evidence>
<feature type="transmembrane region" description="Helical" evidence="9">
    <location>
        <begin position="110"/>
        <end position="130"/>
    </location>
</feature>
<evidence type="ECO:0000313" key="11">
    <source>
        <dbReference type="EMBL" id="EFN63717.1"/>
    </source>
</evidence>
<dbReference type="InParanoid" id="E2AS87"/>
<dbReference type="FunFam" id="1.20.1250.20:FF:000218">
    <property type="entry name" value="facilitated trehalose transporter Tret1"/>
    <property type="match status" value="1"/>
</dbReference>
<evidence type="ECO:0000256" key="5">
    <source>
        <dbReference type="ARBA" id="ARBA00022692"/>
    </source>
</evidence>
<dbReference type="InterPro" id="IPR036259">
    <property type="entry name" value="MFS_trans_sf"/>
</dbReference>
<evidence type="ECO:0000256" key="3">
    <source>
        <dbReference type="ARBA" id="ARBA00022475"/>
    </source>
</evidence>
<dbReference type="Proteomes" id="UP000000311">
    <property type="component" value="Unassembled WGS sequence"/>
</dbReference>
<dbReference type="SUPFAM" id="SSF103473">
    <property type="entry name" value="MFS general substrate transporter"/>
    <property type="match status" value="1"/>
</dbReference>
<dbReference type="GO" id="GO:0022857">
    <property type="term" value="F:transmembrane transporter activity"/>
    <property type="evidence" value="ECO:0007669"/>
    <property type="project" value="InterPro"/>
</dbReference>
<keyword evidence="6 9" id="KW-1133">Transmembrane helix</keyword>
<evidence type="ECO:0000256" key="1">
    <source>
        <dbReference type="ARBA" id="ARBA00004651"/>
    </source>
</evidence>
<dbReference type="InterPro" id="IPR005829">
    <property type="entry name" value="Sugar_transporter_CS"/>
</dbReference>
<evidence type="ECO:0000256" key="7">
    <source>
        <dbReference type="ARBA" id="ARBA00023136"/>
    </source>
</evidence>
<feature type="transmembrane region" description="Helical" evidence="9">
    <location>
        <begin position="71"/>
        <end position="90"/>
    </location>
</feature>
<dbReference type="InterPro" id="IPR020846">
    <property type="entry name" value="MFS_dom"/>
</dbReference>
<dbReference type="PRINTS" id="PR00171">
    <property type="entry name" value="SUGRTRNSPORT"/>
</dbReference>
<keyword evidence="3" id="KW-1003">Cell membrane</keyword>
<reference evidence="11 12" key="1">
    <citation type="journal article" date="2010" name="Science">
        <title>Genomic comparison of the ants Camponotus floridanus and Harpegnathos saltator.</title>
        <authorList>
            <person name="Bonasio R."/>
            <person name="Zhang G."/>
            <person name="Ye C."/>
            <person name="Mutti N.S."/>
            <person name="Fang X."/>
            <person name="Qin N."/>
            <person name="Donahue G."/>
            <person name="Yang P."/>
            <person name="Li Q."/>
            <person name="Li C."/>
            <person name="Zhang P."/>
            <person name="Huang Z."/>
            <person name="Berger S.L."/>
            <person name="Reinberg D."/>
            <person name="Wang J."/>
            <person name="Liebig J."/>
        </authorList>
    </citation>
    <scope>NUCLEOTIDE SEQUENCE [LARGE SCALE GENOMIC DNA]</scope>
    <source>
        <strain evidence="12">C129</strain>
    </source>
</reference>
<evidence type="ECO:0000256" key="9">
    <source>
        <dbReference type="SAM" id="Phobius"/>
    </source>
</evidence>
<evidence type="ECO:0000259" key="10">
    <source>
        <dbReference type="PROSITE" id="PS50850"/>
    </source>
</evidence>
<gene>
    <name evidence="11" type="ORF">EAG_09644</name>
</gene>
<dbReference type="PROSITE" id="PS50850">
    <property type="entry name" value="MFS"/>
    <property type="match status" value="1"/>
</dbReference>
<keyword evidence="2" id="KW-0813">Transport</keyword>
<feature type="transmembrane region" description="Helical" evidence="9">
    <location>
        <begin position="374"/>
        <end position="394"/>
    </location>
</feature>
<dbReference type="PROSITE" id="PS00217">
    <property type="entry name" value="SUGAR_TRANSPORT_2"/>
    <property type="match status" value="1"/>
</dbReference>
<dbReference type="Gene3D" id="1.20.1250.20">
    <property type="entry name" value="MFS general substrate transporter like domains"/>
    <property type="match status" value="1"/>
</dbReference>
<dbReference type="GO" id="GO:0005886">
    <property type="term" value="C:plasma membrane"/>
    <property type="evidence" value="ECO:0007669"/>
    <property type="project" value="UniProtKB-SubCell"/>
</dbReference>
<feature type="transmembrane region" description="Helical" evidence="9">
    <location>
        <begin position="304"/>
        <end position="330"/>
    </location>
</feature>
<protein>
    <submittedName>
        <fullName evidence="11">Sugar transporter ERD6-like 6</fullName>
    </submittedName>
</protein>
<sequence>MTSTLASEVTDGSRIHRWNQRIAAFIEHWIDPVFCIFSSCPKNPKDNNASASKRSLRWNTCKINSGKLTTLLFENLASLGGFALGVTLGWNSSAGEIFRNILNANSIEIGLIGSILNAGACIGVMIVPFFMKYLSRITIIFLTMPGFIVGWTFICLADQKILLLIIGRLICGVSGGALCILTPIYIAEIADKNLREQLLMYFHLLINCGIMYAFVVAHILEEHDAIWRYSFICAVTCLLIALINLVPESPLYYLMKNDEIKARDSLKWYRGQIYEDDVEMKELKYLAIVSHSKKSTMSILKNRYIVNSFFTCFFAFLAQQLSGVNIMIFYALTLFNVGGSGDLTASEQTIVIGSIQILSCFLATSLINMVGRRILLITSSMLMGLFLMLLGWFYELRDQDPEYDDIYFWMPPTWTALFFAAFNIGVGPISWALLGDIFPMQIRETAVACAATFNWLLCLIATMTFGEMLDALGVTKTMWLFAGFCWLAGILCALLVKDTHGHSLAKIQESFGIDNRREETNNEEQT</sequence>
<feature type="transmembrane region" description="Helical" evidence="9">
    <location>
        <begin position="446"/>
        <end position="466"/>
    </location>
</feature>
<feature type="transmembrane region" description="Helical" evidence="9">
    <location>
        <begin position="414"/>
        <end position="434"/>
    </location>
</feature>
<dbReference type="InterPro" id="IPR005828">
    <property type="entry name" value="MFS_sugar_transport-like"/>
</dbReference>
<dbReference type="AlphaFoldDB" id="E2AS87"/>
<evidence type="ECO:0000256" key="6">
    <source>
        <dbReference type="ARBA" id="ARBA00022989"/>
    </source>
</evidence>
<name>E2AS87_CAMFO</name>
<feature type="transmembrane region" description="Helical" evidence="9">
    <location>
        <begin position="160"/>
        <end position="186"/>
    </location>
</feature>
<evidence type="ECO:0000313" key="12">
    <source>
        <dbReference type="Proteomes" id="UP000000311"/>
    </source>
</evidence>